<feature type="compositionally biased region" description="Low complexity" evidence="3">
    <location>
        <begin position="133"/>
        <end position="142"/>
    </location>
</feature>
<reference evidence="5" key="1">
    <citation type="submission" date="2022-07" db="EMBL/GenBank/DDBJ databases">
        <title>Chromosome-level genome of Muraenolepis orangiensis.</title>
        <authorList>
            <person name="Kim J."/>
        </authorList>
    </citation>
    <scope>NUCLEOTIDE SEQUENCE</scope>
    <source>
        <strain evidence="5">KU_S4_2022</strain>
        <tissue evidence="5">Muscle</tissue>
    </source>
</reference>
<evidence type="ECO:0000313" key="5">
    <source>
        <dbReference type="EMBL" id="KAJ3586440.1"/>
    </source>
</evidence>
<accession>A0A9Q0DD80</accession>
<proteinExistence type="predicted"/>
<keyword evidence="6" id="KW-1185">Reference proteome</keyword>
<sequence>MCDVTEESLLDYFYSTGGSSGKVKNADLLKTYKPFIGHNDLQLRAKYREEFKVIMDRIAVVKSENGDKYLVLRKKYKQMLVERDSRRQETLSASAPARAPATVPWEVEGPKRQHQDLSLDSGPGEEDRGSDRGTPSGGPESSEPSERVDLLSAQEYESEQDEEGLENMASVAVSIVWFSIEFSLKVTASSVLSEHLDG</sequence>
<dbReference type="AlphaFoldDB" id="A0A9Q0DD80"/>
<dbReference type="Pfam" id="PF25877">
    <property type="entry name" value="WHD_SOWAH"/>
    <property type="match status" value="1"/>
</dbReference>
<feature type="domain" description="SOWAHA-C winged helix-turn-helix" evidence="4">
    <location>
        <begin position="3"/>
        <end position="89"/>
    </location>
</feature>
<dbReference type="PANTHER" id="PTHR14491">
    <property type="entry name" value="SOSONDOWAH, ISOFORM G"/>
    <property type="match status" value="1"/>
</dbReference>
<name>A0A9Q0DD80_9TELE</name>
<keyword evidence="2" id="KW-0040">ANK repeat</keyword>
<gene>
    <name evidence="5" type="ORF">NHX12_012838</name>
</gene>
<protein>
    <recommendedName>
        <fullName evidence="4">SOWAHA-C winged helix-turn-helix domain-containing protein</fullName>
    </recommendedName>
</protein>
<keyword evidence="1" id="KW-0677">Repeat</keyword>
<evidence type="ECO:0000256" key="2">
    <source>
        <dbReference type="ARBA" id="ARBA00023043"/>
    </source>
</evidence>
<dbReference type="OrthoDB" id="539213at2759"/>
<organism evidence="5 6">
    <name type="scientific">Muraenolepis orangiensis</name>
    <name type="common">Patagonian moray cod</name>
    <dbReference type="NCBI Taxonomy" id="630683"/>
    <lineage>
        <taxon>Eukaryota</taxon>
        <taxon>Metazoa</taxon>
        <taxon>Chordata</taxon>
        <taxon>Craniata</taxon>
        <taxon>Vertebrata</taxon>
        <taxon>Euteleostomi</taxon>
        <taxon>Actinopterygii</taxon>
        <taxon>Neopterygii</taxon>
        <taxon>Teleostei</taxon>
        <taxon>Neoteleostei</taxon>
        <taxon>Acanthomorphata</taxon>
        <taxon>Zeiogadaria</taxon>
        <taxon>Gadariae</taxon>
        <taxon>Gadiformes</taxon>
        <taxon>Muraenolepidoidei</taxon>
        <taxon>Muraenolepididae</taxon>
        <taxon>Muraenolepis</taxon>
    </lineage>
</organism>
<evidence type="ECO:0000259" key="4">
    <source>
        <dbReference type="Pfam" id="PF25877"/>
    </source>
</evidence>
<evidence type="ECO:0000256" key="1">
    <source>
        <dbReference type="ARBA" id="ARBA00022737"/>
    </source>
</evidence>
<evidence type="ECO:0000256" key="3">
    <source>
        <dbReference type="SAM" id="MobiDB-lite"/>
    </source>
</evidence>
<feature type="region of interest" description="Disordered" evidence="3">
    <location>
        <begin position="86"/>
        <end position="165"/>
    </location>
</feature>
<dbReference type="PANTHER" id="PTHR14491:SF9">
    <property type="entry name" value="ANKYRIN REPEAT DOMAIN-CONTAINING PROTEIN SOWAHB-LIKE"/>
    <property type="match status" value="1"/>
</dbReference>
<feature type="compositionally biased region" description="Basic and acidic residues" evidence="3">
    <location>
        <begin position="108"/>
        <end position="117"/>
    </location>
</feature>
<dbReference type="InterPro" id="IPR058889">
    <property type="entry name" value="WHD_SOWAHA-C"/>
</dbReference>
<feature type="compositionally biased region" description="Acidic residues" evidence="3">
    <location>
        <begin position="156"/>
        <end position="165"/>
    </location>
</feature>
<comment type="caution">
    <text evidence="5">The sequence shown here is derived from an EMBL/GenBank/DDBJ whole genome shotgun (WGS) entry which is preliminary data.</text>
</comment>
<dbReference type="EMBL" id="JANIIK010000117">
    <property type="protein sequence ID" value="KAJ3586440.1"/>
    <property type="molecule type" value="Genomic_DNA"/>
</dbReference>
<dbReference type="Proteomes" id="UP001148018">
    <property type="component" value="Unassembled WGS sequence"/>
</dbReference>
<evidence type="ECO:0000313" key="6">
    <source>
        <dbReference type="Proteomes" id="UP001148018"/>
    </source>
</evidence>